<organism evidence="1 2">
    <name type="scientific">Anaeromicropila populeti</name>
    <dbReference type="NCBI Taxonomy" id="37658"/>
    <lineage>
        <taxon>Bacteria</taxon>
        <taxon>Bacillati</taxon>
        <taxon>Bacillota</taxon>
        <taxon>Clostridia</taxon>
        <taxon>Lachnospirales</taxon>
        <taxon>Lachnospiraceae</taxon>
        <taxon>Anaeromicropila</taxon>
    </lineage>
</organism>
<reference evidence="1 2" key="1">
    <citation type="submission" date="2016-10" db="EMBL/GenBank/DDBJ databases">
        <authorList>
            <person name="de Groot N.N."/>
        </authorList>
    </citation>
    <scope>NUCLEOTIDE SEQUENCE [LARGE SCALE GENOMIC DNA]</scope>
    <source>
        <strain evidence="1 2">743A</strain>
    </source>
</reference>
<dbReference type="Proteomes" id="UP000199659">
    <property type="component" value="Unassembled WGS sequence"/>
</dbReference>
<sequence>MRAEEFLEEFQEEIGERIHFSKELLQKSYELDKRKLCQEFVERMKQIMRDCIKLQKEGQKKSIHAICFFCLRHSALTESYEYQINFYDDSFYEDRTEVGGYWEPKYYRPVIQEDIKYFTALLRKRKLRVLDYEVSEFCRAYIFQLLTELPQEMTESIPELLDSEEYKQLEKTECGFYFGEYRERVNWIG</sequence>
<proteinExistence type="predicted"/>
<evidence type="ECO:0000313" key="2">
    <source>
        <dbReference type="Proteomes" id="UP000199659"/>
    </source>
</evidence>
<name>A0A1I6IAU5_9FIRM</name>
<dbReference type="EMBL" id="FOYZ01000002">
    <property type="protein sequence ID" value="SFR63935.1"/>
    <property type="molecule type" value="Genomic_DNA"/>
</dbReference>
<accession>A0A1I6IAU5</accession>
<gene>
    <name evidence="1" type="ORF">SAMN05661086_00644</name>
</gene>
<dbReference type="AlphaFoldDB" id="A0A1I6IAU5"/>
<keyword evidence="2" id="KW-1185">Reference proteome</keyword>
<dbReference type="RefSeq" id="WP_092559259.1">
    <property type="nucleotide sequence ID" value="NZ_FOYZ01000002.1"/>
</dbReference>
<evidence type="ECO:0000313" key="1">
    <source>
        <dbReference type="EMBL" id="SFR63935.1"/>
    </source>
</evidence>
<dbReference type="STRING" id="37658.SAMN05661086_00644"/>
<protein>
    <submittedName>
        <fullName evidence="1">Uncharacterized protein</fullName>
    </submittedName>
</protein>
<dbReference type="OrthoDB" id="2051662at2"/>